<dbReference type="EMBL" id="MVGT01002614">
    <property type="protein sequence ID" value="OVA07362.1"/>
    <property type="molecule type" value="Genomic_DNA"/>
</dbReference>
<keyword evidence="3" id="KW-1185">Reference proteome</keyword>
<evidence type="ECO:0000313" key="3">
    <source>
        <dbReference type="Proteomes" id="UP000195402"/>
    </source>
</evidence>
<evidence type="ECO:0000259" key="1">
    <source>
        <dbReference type="Pfam" id="PF13966"/>
    </source>
</evidence>
<evidence type="ECO:0000313" key="2">
    <source>
        <dbReference type="EMBL" id="OVA07362.1"/>
    </source>
</evidence>
<accession>A0A200QA65</accession>
<dbReference type="Proteomes" id="UP000195402">
    <property type="component" value="Unassembled WGS sequence"/>
</dbReference>
<dbReference type="AlphaFoldDB" id="A0A200QA65"/>
<keyword evidence="2" id="KW-0695">RNA-directed DNA polymerase</keyword>
<dbReference type="InterPro" id="IPR026960">
    <property type="entry name" value="RVT-Znf"/>
</dbReference>
<reference evidence="2 3" key="1">
    <citation type="journal article" date="2017" name="Mol. Plant">
        <title>The Genome of Medicinal Plant Macleaya cordata Provides New Insights into Benzylisoquinoline Alkaloids Metabolism.</title>
        <authorList>
            <person name="Liu X."/>
            <person name="Liu Y."/>
            <person name="Huang P."/>
            <person name="Ma Y."/>
            <person name="Qing Z."/>
            <person name="Tang Q."/>
            <person name="Cao H."/>
            <person name="Cheng P."/>
            <person name="Zheng Y."/>
            <person name="Yuan Z."/>
            <person name="Zhou Y."/>
            <person name="Liu J."/>
            <person name="Tang Z."/>
            <person name="Zhuo Y."/>
            <person name="Zhang Y."/>
            <person name="Yu L."/>
            <person name="Huang J."/>
            <person name="Yang P."/>
            <person name="Peng Q."/>
            <person name="Zhang J."/>
            <person name="Jiang W."/>
            <person name="Zhang Z."/>
            <person name="Lin K."/>
            <person name="Ro D.K."/>
            <person name="Chen X."/>
            <person name="Xiong X."/>
            <person name="Shang Y."/>
            <person name="Huang S."/>
            <person name="Zeng J."/>
        </authorList>
    </citation>
    <scope>NUCLEOTIDE SEQUENCE [LARGE SCALE GENOMIC DNA]</scope>
    <source>
        <strain evidence="3">cv. BLH2017</strain>
        <tissue evidence="2">Root</tissue>
    </source>
</reference>
<dbReference type="InParanoid" id="A0A200QA65"/>
<proteinExistence type="predicted"/>
<gene>
    <name evidence="2" type="ORF">BVC80_1605g55</name>
</gene>
<name>A0A200QA65_MACCD</name>
<dbReference type="OrthoDB" id="696485at2759"/>
<keyword evidence="2" id="KW-0548">Nucleotidyltransferase</keyword>
<comment type="caution">
    <text evidence="2">The sequence shown here is derived from an EMBL/GenBank/DDBJ whole genome shotgun (WGS) entry which is preliminary data.</text>
</comment>
<protein>
    <submittedName>
        <fullName evidence="2">Reverse transcriptase zinc-binding domain</fullName>
    </submittedName>
</protein>
<organism evidence="2 3">
    <name type="scientific">Macleaya cordata</name>
    <name type="common">Five-seeded plume-poppy</name>
    <name type="synonym">Bocconia cordata</name>
    <dbReference type="NCBI Taxonomy" id="56857"/>
    <lineage>
        <taxon>Eukaryota</taxon>
        <taxon>Viridiplantae</taxon>
        <taxon>Streptophyta</taxon>
        <taxon>Embryophyta</taxon>
        <taxon>Tracheophyta</taxon>
        <taxon>Spermatophyta</taxon>
        <taxon>Magnoliopsida</taxon>
        <taxon>Ranunculales</taxon>
        <taxon>Papaveraceae</taxon>
        <taxon>Papaveroideae</taxon>
        <taxon>Macleaya</taxon>
    </lineage>
</organism>
<feature type="domain" description="Reverse transcriptase zinc-binding" evidence="1">
    <location>
        <begin position="47"/>
        <end position="121"/>
    </location>
</feature>
<keyword evidence="2" id="KW-0808">Transferase</keyword>
<dbReference type="Pfam" id="PF13966">
    <property type="entry name" value="zf-RVT"/>
    <property type="match status" value="1"/>
</dbReference>
<sequence>MDLGFRRQFIDWEQEDLGRLMMKLNSLNLSLDSADSLSWIPAKDKLFSVQSCYKLLLPSQEGSFPAASVWGTLAPTKVSFIVWAAYLRKLPTVDTLRRKRRVVPDRCELCSMDEKTCDDLMM</sequence>
<dbReference type="GO" id="GO:0003964">
    <property type="term" value="F:RNA-directed DNA polymerase activity"/>
    <property type="evidence" value="ECO:0007669"/>
    <property type="project" value="UniProtKB-KW"/>
</dbReference>